<proteinExistence type="predicted"/>
<name>A0A523BEI9_9CREN</name>
<dbReference type="AlphaFoldDB" id="A0A523BEI9"/>
<dbReference type="EMBL" id="QNVI01000029">
    <property type="protein sequence ID" value="TDA39348.1"/>
    <property type="molecule type" value="Genomic_DNA"/>
</dbReference>
<dbReference type="Proteomes" id="UP000317265">
    <property type="component" value="Unassembled WGS sequence"/>
</dbReference>
<comment type="caution">
    <text evidence="2">The sequence shown here is derived from an EMBL/GenBank/DDBJ whole genome shotgun (WGS) entry which is preliminary data.</text>
</comment>
<accession>A0A523BEI9</accession>
<reference evidence="2 4" key="1">
    <citation type="journal article" date="2019" name="Nat. Microbiol.">
        <title>Expanding anaerobic alkane metabolism in the domain of Archaea.</title>
        <authorList>
            <person name="Wang Y."/>
            <person name="Wegener G."/>
            <person name="Hou J."/>
            <person name="Wang F."/>
            <person name="Xiao X."/>
        </authorList>
    </citation>
    <scope>NUCLEOTIDE SEQUENCE [LARGE SCALE GENOMIC DNA]</scope>
    <source>
        <strain evidence="2">WYZ-LMO11</strain>
    </source>
</reference>
<dbReference type="InterPro" id="IPR017006">
    <property type="entry name" value="UCP032756"/>
</dbReference>
<reference evidence="1 3" key="2">
    <citation type="journal article" date="2019" name="Nat. Microbiol.">
        <title>Wide diversity of methane and short-chain alkane metabolisms in uncultured archaea.</title>
        <authorList>
            <person name="Borrel G."/>
            <person name="Adam P.S."/>
            <person name="McKay L.J."/>
            <person name="Chen L.X."/>
            <person name="Sierra-Garcia I.N."/>
            <person name="Sieber C.M."/>
            <person name="Letourneur Q."/>
            <person name="Ghozlane A."/>
            <person name="Andersen G.L."/>
            <person name="Li W.J."/>
            <person name="Hallam S.J."/>
            <person name="Muyzer G."/>
            <person name="de Oliveira V.M."/>
            <person name="Inskeep W.P."/>
            <person name="Banfield J.F."/>
            <person name="Gribaldo S."/>
        </authorList>
    </citation>
    <scope>NUCLEOTIDE SEQUENCE [LARGE SCALE GENOMIC DNA]</scope>
    <source>
        <strain evidence="1">Verst-YHS</strain>
    </source>
</reference>
<evidence type="ECO:0000313" key="1">
    <source>
        <dbReference type="EMBL" id="RZN56150.1"/>
    </source>
</evidence>
<organism evidence="2 4">
    <name type="scientific">Thermoproteota archaeon</name>
    <dbReference type="NCBI Taxonomy" id="2056631"/>
    <lineage>
        <taxon>Archaea</taxon>
        <taxon>Thermoproteota</taxon>
    </lineage>
</organism>
<dbReference type="Proteomes" id="UP000316080">
    <property type="component" value="Unassembled WGS sequence"/>
</dbReference>
<evidence type="ECO:0000313" key="4">
    <source>
        <dbReference type="Proteomes" id="UP000317265"/>
    </source>
</evidence>
<protein>
    <submittedName>
        <fullName evidence="2">DUF2286 domain-containing protein</fullName>
    </submittedName>
</protein>
<evidence type="ECO:0000313" key="3">
    <source>
        <dbReference type="Proteomes" id="UP000316080"/>
    </source>
</evidence>
<dbReference type="Pfam" id="PF10051">
    <property type="entry name" value="DUF2286"/>
    <property type="match status" value="1"/>
</dbReference>
<dbReference type="EMBL" id="RXIH01000029">
    <property type="protein sequence ID" value="RZN56150.1"/>
    <property type="molecule type" value="Genomic_DNA"/>
</dbReference>
<evidence type="ECO:0000313" key="2">
    <source>
        <dbReference type="EMBL" id="TDA39348.1"/>
    </source>
</evidence>
<gene>
    <name evidence="2" type="ORF">DSO09_02460</name>
    <name evidence="1" type="ORF">EF809_03515</name>
</gene>
<sequence length="143" mass="16518">MSETLVIRAREGKIVEKTKVPGDLKEVIKKKVMECISLWDVEKADFTVIRDPQYPISVELPLTKEQYELYSKYNMSRTSEGTVIFYVPVYIISFDNEYTDENYIDKEVIVIAPALDEKAEEAIIELAIQTTTPETTKEEEEDI</sequence>